<feature type="domain" description="DUF4190" evidence="2">
    <location>
        <begin position="10"/>
        <end position="76"/>
    </location>
</feature>
<dbReference type="Pfam" id="PF13828">
    <property type="entry name" value="DUF4190"/>
    <property type="match status" value="1"/>
</dbReference>
<accession>A0A174RBK9</accession>
<feature type="transmembrane region" description="Helical" evidence="1">
    <location>
        <begin position="14"/>
        <end position="47"/>
    </location>
</feature>
<reference evidence="3 4" key="1">
    <citation type="submission" date="2015-09" db="EMBL/GenBank/DDBJ databases">
        <authorList>
            <consortium name="Pathogen Informatics"/>
        </authorList>
    </citation>
    <scope>NUCLEOTIDE SEQUENCE [LARGE SCALE GENOMIC DNA]</scope>
    <source>
        <strain evidence="3 4">2789STDY5834939</strain>
    </source>
</reference>
<evidence type="ECO:0000256" key="1">
    <source>
        <dbReference type="SAM" id="Phobius"/>
    </source>
</evidence>
<dbReference type="AlphaFoldDB" id="A0A174RBK9"/>
<feature type="transmembrane region" description="Helical" evidence="1">
    <location>
        <begin position="59"/>
        <end position="92"/>
    </location>
</feature>
<keyword evidence="1" id="KW-0472">Membrane</keyword>
<proteinExistence type="predicted"/>
<evidence type="ECO:0000313" key="4">
    <source>
        <dbReference type="Proteomes" id="UP000095765"/>
    </source>
</evidence>
<gene>
    <name evidence="3" type="ORF">ERS852551_02089</name>
</gene>
<dbReference type="Proteomes" id="UP000095765">
    <property type="component" value="Unassembled WGS sequence"/>
</dbReference>
<sequence length="98" mass="9879">MENNPAKNKGIASLVLGILSLVVVWFGYGTLIALVLSIIGIVLGVGARKELAPDQGRGLATAGMICSIIGLVLSTLWLIACVLCIGAFASIGSLGAIG</sequence>
<keyword evidence="1" id="KW-0812">Transmembrane</keyword>
<dbReference type="InterPro" id="IPR025241">
    <property type="entry name" value="DUF4190"/>
</dbReference>
<keyword evidence="1" id="KW-1133">Transmembrane helix</keyword>
<dbReference type="OrthoDB" id="2972738at2"/>
<organism evidence="3 4">
    <name type="scientific">Anaerotruncus colihominis</name>
    <dbReference type="NCBI Taxonomy" id="169435"/>
    <lineage>
        <taxon>Bacteria</taxon>
        <taxon>Bacillati</taxon>
        <taxon>Bacillota</taxon>
        <taxon>Clostridia</taxon>
        <taxon>Eubacteriales</taxon>
        <taxon>Oscillospiraceae</taxon>
        <taxon>Anaerotruncus</taxon>
    </lineage>
</organism>
<protein>
    <recommendedName>
        <fullName evidence="2">DUF4190 domain-containing protein</fullName>
    </recommendedName>
</protein>
<dbReference type="RefSeq" id="WP_055245334.1">
    <property type="nucleotide sequence ID" value="NZ_CABIWA010000029.1"/>
</dbReference>
<name>A0A174RBK9_9FIRM</name>
<dbReference type="EMBL" id="CZBE01000013">
    <property type="protein sequence ID" value="CUP82892.1"/>
    <property type="molecule type" value="Genomic_DNA"/>
</dbReference>
<evidence type="ECO:0000313" key="3">
    <source>
        <dbReference type="EMBL" id="CUP82892.1"/>
    </source>
</evidence>
<evidence type="ECO:0000259" key="2">
    <source>
        <dbReference type="Pfam" id="PF13828"/>
    </source>
</evidence>